<feature type="region of interest" description="Disordered" evidence="1">
    <location>
        <begin position="291"/>
        <end position="315"/>
    </location>
</feature>
<name>A0A0D3JB77_EMIH1</name>
<protein>
    <recommendedName>
        <fullName evidence="4">MBD domain-containing protein</fullName>
    </recommendedName>
</protein>
<reference evidence="3" key="1">
    <citation type="journal article" date="2013" name="Nature">
        <title>Pan genome of the phytoplankton Emiliania underpins its global distribution.</title>
        <authorList>
            <person name="Read B.A."/>
            <person name="Kegel J."/>
            <person name="Klute M.J."/>
            <person name="Kuo A."/>
            <person name="Lefebvre S.C."/>
            <person name="Maumus F."/>
            <person name="Mayer C."/>
            <person name="Miller J."/>
            <person name="Monier A."/>
            <person name="Salamov A."/>
            <person name="Young J."/>
            <person name="Aguilar M."/>
            <person name="Claverie J.M."/>
            <person name="Frickenhaus S."/>
            <person name="Gonzalez K."/>
            <person name="Herman E.K."/>
            <person name="Lin Y.C."/>
            <person name="Napier J."/>
            <person name="Ogata H."/>
            <person name="Sarno A.F."/>
            <person name="Shmutz J."/>
            <person name="Schroeder D."/>
            <person name="de Vargas C."/>
            <person name="Verret F."/>
            <person name="von Dassow P."/>
            <person name="Valentin K."/>
            <person name="Van de Peer Y."/>
            <person name="Wheeler G."/>
            <person name="Dacks J.B."/>
            <person name="Delwiche C.F."/>
            <person name="Dyhrman S.T."/>
            <person name="Glockner G."/>
            <person name="John U."/>
            <person name="Richards T."/>
            <person name="Worden A.Z."/>
            <person name="Zhang X."/>
            <person name="Grigoriev I.V."/>
            <person name="Allen A.E."/>
            <person name="Bidle K."/>
            <person name="Borodovsky M."/>
            <person name="Bowler C."/>
            <person name="Brownlee C."/>
            <person name="Cock J.M."/>
            <person name="Elias M."/>
            <person name="Gladyshev V.N."/>
            <person name="Groth M."/>
            <person name="Guda C."/>
            <person name="Hadaegh A."/>
            <person name="Iglesias-Rodriguez M.D."/>
            <person name="Jenkins J."/>
            <person name="Jones B.M."/>
            <person name="Lawson T."/>
            <person name="Leese F."/>
            <person name="Lindquist E."/>
            <person name="Lobanov A."/>
            <person name="Lomsadze A."/>
            <person name="Malik S.B."/>
            <person name="Marsh M.E."/>
            <person name="Mackinder L."/>
            <person name="Mock T."/>
            <person name="Mueller-Roeber B."/>
            <person name="Pagarete A."/>
            <person name="Parker M."/>
            <person name="Probert I."/>
            <person name="Quesneville H."/>
            <person name="Raines C."/>
            <person name="Rensing S.A."/>
            <person name="Riano-Pachon D.M."/>
            <person name="Richier S."/>
            <person name="Rokitta S."/>
            <person name="Shiraiwa Y."/>
            <person name="Soanes D.M."/>
            <person name="van der Giezen M."/>
            <person name="Wahlund T.M."/>
            <person name="Williams B."/>
            <person name="Wilson W."/>
            <person name="Wolfe G."/>
            <person name="Wurch L.L."/>
        </authorList>
    </citation>
    <scope>NUCLEOTIDE SEQUENCE</scope>
</reference>
<sequence length="371" mass="38791">MDQLRPPPPATPPDFFHGLGSGDALELRHEDGWWAGSRRAAGRQEHRVRSVLYAAEHWLSSREEEARWFSTPLAAVPASAAVVPQPLDYGTVRRRLRDGVYGDEPLAFANDGGAPLRKLAAFLVACGGQAGLVDGWTTTQGSRVSGVTAGTSPTCTSDLYYLSPLGARFRSRREVARHFALDDEAGLAALKAAAEARVASRRADGGSPAPARSPGNDAGAWAASALEAATSALSAPSLRAADEPRAAEAAYASLGAEPRLALLAALAEAEGKTSKRDREAARSAAAAELLRLGAPRRKKAPPAVPGEAPPPVPGEGIADTRLAVCVGRLVARHSLRGPFFALSRADLDAAEEALAFELALQCAPLDPAGRR</sequence>
<proteinExistence type="predicted"/>
<feature type="region of interest" description="Disordered" evidence="1">
    <location>
        <begin position="1"/>
        <end position="20"/>
    </location>
</feature>
<reference evidence="2" key="2">
    <citation type="submission" date="2024-10" db="UniProtKB">
        <authorList>
            <consortium name="EnsemblProtists"/>
        </authorList>
    </citation>
    <scope>IDENTIFICATION</scope>
</reference>
<accession>A0A0D3JB77</accession>
<dbReference type="GeneID" id="17266326"/>
<feature type="compositionally biased region" description="Pro residues" evidence="1">
    <location>
        <begin position="302"/>
        <end position="313"/>
    </location>
</feature>
<evidence type="ECO:0000313" key="2">
    <source>
        <dbReference type="EnsemblProtists" id="EOD20762"/>
    </source>
</evidence>
<evidence type="ECO:0000256" key="1">
    <source>
        <dbReference type="SAM" id="MobiDB-lite"/>
    </source>
</evidence>
<organism evidence="2 3">
    <name type="scientific">Emiliania huxleyi (strain CCMP1516)</name>
    <dbReference type="NCBI Taxonomy" id="280463"/>
    <lineage>
        <taxon>Eukaryota</taxon>
        <taxon>Haptista</taxon>
        <taxon>Haptophyta</taxon>
        <taxon>Prymnesiophyceae</taxon>
        <taxon>Isochrysidales</taxon>
        <taxon>Noelaerhabdaceae</taxon>
        <taxon>Emiliania</taxon>
    </lineage>
</organism>
<feature type="compositionally biased region" description="Pro residues" evidence="1">
    <location>
        <begin position="1"/>
        <end position="12"/>
    </location>
</feature>
<dbReference type="AlphaFoldDB" id="A0A0D3JB77"/>
<dbReference type="InterPro" id="IPR016177">
    <property type="entry name" value="DNA-bd_dom_sf"/>
</dbReference>
<keyword evidence="3" id="KW-1185">Reference proteome</keyword>
<evidence type="ECO:0000313" key="3">
    <source>
        <dbReference type="Proteomes" id="UP000013827"/>
    </source>
</evidence>
<dbReference type="EnsemblProtists" id="EOD20762">
    <property type="protein sequence ID" value="EOD20762"/>
    <property type="gene ID" value="EMIHUDRAFT_458509"/>
</dbReference>
<dbReference type="GO" id="GO:0003677">
    <property type="term" value="F:DNA binding"/>
    <property type="evidence" value="ECO:0007669"/>
    <property type="project" value="InterPro"/>
</dbReference>
<dbReference type="KEGG" id="ehx:EMIHUDRAFT_458509"/>
<dbReference type="RefSeq" id="XP_005773191.1">
    <property type="nucleotide sequence ID" value="XM_005773134.1"/>
</dbReference>
<evidence type="ECO:0008006" key="4">
    <source>
        <dbReference type="Google" id="ProtNLM"/>
    </source>
</evidence>
<dbReference type="HOGENOM" id="CLU_747222_0_0_1"/>
<dbReference type="SUPFAM" id="SSF54171">
    <property type="entry name" value="DNA-binding domain"/>
    <property type="match status" value="1"/>
</dbReference>
<dbReference type="Gene3D" id="3.30.890.10">
    <property type="entry name" value="Methyl-cpg-binding Protein 2, Chain A"/>
    <property type="match status" value="1"/>
</dbReference>
<dbReference type="Proteomes" id="UP000013827">
    <property type="component" value="Unassembled WGS sequence"/>
</dbReference>
<dbReference type="PaxDb" id="2903-EOD20762"/>